<dbReference type="Proteomes" id="UP000236178">
    <property type="component" value="Unassembled WGS sequence"/>
</dbReference>
<feature type="binding site" evidence="5">
    <location>
        <begin position="146"/>
        <end position="147"/>
    </location>
    <ligand>
        <name>FMN</name>
        <dbReference type="ChEBI" id="CHEBI:58210"/>
    </ligand>
</feature>
<name>A0A2I0SCP9_9ACTN</name>
<keyword evidence="9" id="KW-1185">Reference proteome</keyword>
<keyword evidence="2" id="KW-0285">Flavoprotein</keyword>
<dbReference type="Pfam" id="PF10590">
    <property type="entry name" value="PNP_phzG_C"/>
    <property type="match status" value="1"/>
</dbReference>
<dbReference type="InterPro" id="IPR019576">
    <property type="entry name" value="Pyridoxamine_oxidase_dimer_C"/>
</dbReference>
<evidence type="ECO:0000256" key="3">
    <source>
        <dbReference type="ARBA" id="ARBA00022643"/>
    </source>
</evidence>
<dbReference type="EMBL" id="PJOS01000157">
    <property type="protein sequence ID" value="PKT67642.1"/>
    <property type="molecule type" value="Genomic_DNA"/>
</dbReference>
<evidence type="ECO:0000256" key="5">
    <source>
        <dbReference type="PIRSR" id="PIRSR000190-2"/>
    </source>
</evidence>
<dbReference type="InterPro" id="IPR012349">
    <property type="entry name" value="Split_barrel_FMN-bd"/>
</dbReference>
<dbReference type="PANTHER" id="PTHR10851:SF0">
    <property type="entry name" value="PYRIDOXINE-5'-PHOSPHATE OXIDASE"/>
    <property type="match status" value="1"/>
</dbReference>
<feature type="binding site" evidence="5">
    <location>
        <position position="111"/>
    </location>
    <ligand>
        <name>FMN</name>
        <dbReference type="ChEBI" id="CHEBI:58210"/>
    </ligand>
</feature>
<evidence type="ECO:0000313" key="9">
    <source>
        <dbReference type="Proteomes" id="UP000236178"/>
    </source>
</evidence>
<dbReference type="PANTHER" id="PTHR10851">
    <property type="entry name" value="PYRIDOXINE-5-PHOSPHATE OXIDASE"/>
    <property type="match status" value="1"/>
</dbReference>
<evidence type="ECO:0000256" key="1">
    <source>
        <dbReference type="ARBA" id="ARBA00007301"/>
    </source>
</evidence>
<dbReference type="AlphaFoldDB" id="A0A2I0SCP9"/>
<accession>A0A2I0SCP9</accession>
<dbReference type="OrthoDB" id="9780392at2"/>
<dbReference type="NCBIfam" id="NF004231">
    <property type="entry name" value="PRK05679.1"/>
    <property type="match status" value="1"/>
</dbReference>
<feature type="binding site" evidence="5">
    <location>
        <position position="89"/>
    </location>
    <ligand>
        <name>FMN</name>
        <dbReference type="ChEBI" id="CHEBI:58210"/>
    </ligand>
</feature>
<dbReference type="GO" id="GO:0010181">
    <property type="term" value="F:FMN binding"/>
    <property type="evidence" value="ECO:0007669"/>
    <property type="project" value="InterPro"/>
</dbReference>
<dbReference type="GO" id="GO:0008615">
    <property type="term" value="P:pyridoxine biosynthetic process"/>
    <property type="evidence" value="ECO:0007669"/>
    <property type="project" value="InterPro"/>
</dbReference>
<reference evidence="8 9" key="1">
    <citation type="submission" date="2017-12" db="EMBL/GenBank/DDBJ databases">
        <title>Streptomyces populusis sp. nov., a novel endophytic actinobacterium isolated from stems of Populus adenopoda Maxim.</title>
        <authorList>
            <person name="Wang Z."/>
        </authorList>
    </citation>
    <scope>NUCLEOTIDE SEQUENCE [LARGE SCALE GENOMIC DNA]</scope>
    <source>
        <strain evidence="8 9">A249</strain>
    </source>
</reference>
<dbReference type="GO" id="GO:0004733">
    <property type="term" value="F:pyridoxamine phosphate oxidase activity"/>
    <property type="evidence" value="ECO:0007669"/>
    <property type="project" value="InterPro"/>
</dbReference>
<comment type="caution">
    <text evidence="8">The sequence shown here is derived from an EMBL/GenBank/DDBJ whole genome shotgun (WGS) entry which is preliminary data.</text>
</comment>
<protein>
    <submittedName>
        <fullName evidence="8">Oxidase</fullName>
    </submittedName>
</protein>
<dbReference type="RefSeq" id="WP_103554397.1">
    <property type="nucleotide sequence ID" value="NZ_KZ626995.1"/>
</dbReference>
<feature type="domain" description="Pyridoxamine 5'-phosphate oxidase N-terminal" evidence="6">
    <location>
        <begin position="41"/>
        <end position="158"/>
    </location>
</feature>
<evidence type="ECO:0000256" key="2">
    <source>
        <dbReference type="ARBA" id="ARBA00022630"/>
    </source>
</evidence>
<dbReference type="Gene3D" id="2.30.110.10">
    <property type="entry name" value="Electron Transport, Fmn-binding Protein, Chain A"/>
    <property type="match status" value="1"/>
</dbReference>
<evidence type="ECO:0000256" key="4">
    <source>
        <dbReference type="ARBA" id="ARBA00023002"/>
    </source>
</evidence>
<organism evidence="8 9">
    <name type="scientific">Streptomyces populi</name>
    <dbReference type="NCBI Taxonomy" id="2058924"/>
    <lineage>
        <taxon>Bacteria</taxon>
        <taxon>Bacillati</taxon>
        <taxon>Actinomycetota</taxon>
        <taxon>Actinomycetes</taxon>
        <taxon>Kitasatosporales</taxon>
        <taxon>Streptomycetaceae</taxon>
        <taxon>Streptomyces</taxon>
    </lineage>
</organism>
<evidence type="ECO:0000259" key="7">
    <source>
        <dbReference type="Pfam" id="PF10590"/>
    </source>
</evidence>
<sequence>MEPDLHELLRSLRVWDTELPGFAPEEAPAEPLALFTRWFAEAVAAGQPEPHTMTLATADEDGLPDARIVMLHGADENGWAFASHATSRKGHQLAARPYAALGFYWPAQGRQIRLRGPVTVASPEESQADLHARSTGALAAALVGRQSEVLPSRAELDRASDAAWERAESSPDSPAPTWTLYRLRPDEVEFFQGDARRRHVRLAYHRTETGWTTELLWP</sequence>
<feature type="domain" description="Pyridoxine 5'-phosphate oxidase dimerisation C-terminal" evidence="7">
    <location>
        <begin position="178"/>
        <end position="218"/>
    </location>
</feature>
<evidence type="ECO:0000259" key="6">
    <source>
        <dbReference type="Pfam" id="PF01243"/>
    </source>
</evidence>
<evidence type="ECO:0000313" key="8">
    <source>
        <dbReference type="EMBL" id="PKT67642.1"/>
    </source>
</evidence>
<dbReference type="InterPro" id="IPR000659">
    <property type="entry name" value="Pyridox_Oxase"/>
</dbReference>
<comment type="cofactor">
    <cofactor evidence="5">
        <name>FMN</name>
        <dbReference type="ChEBI" id="CHEBI:58210"/>
    </cofactor>
    <text evidence="5">Binds 1 FMN per subunit.</text>
</comment>
<dbReference type="Pfam" id="PF01243">
    <property type="entry name" value="PNPOx_N"/>
    <property type="match status" value="1"/>
</dbReference>
<dbReference type="SUPFAM" id="SSF50475">
    <property type="entry name" value="FMN-binding split barrel"/>
    <property type="match status" value="1"/>
</dbReference>
<dbReference type="PIRSF" id="PIRSF000190">
    <property type="entry name" value="Pyd_amn-ph_oxd"/>
    <property type="match status" value="1"/>
</dbReference>
<proteinExistence type="inferred from homology"/>
<feature type="binding site" evidence="5">
    <location>
        <position position="88"/>
    </location>
    <ligand>
        <name>FMN</name>
        <dbReference type="ChEBI" id="CHEBI:58210"/>
    </ligand>
</feature>
<feature type="binding site" evidence="5">
    <location>
        <position position="201"/>
    </location>
    <ligand>
        <name>FMN</name>
        <dbReference type="ChEBI" id="CHEBI:58210"/>
    </ligand>
</feature>
<gene>
    <name evidence="8" type="ORF">CW362_39370</name>
</gene>
<comment type="similarity">
    <text evidence="1">Belongs to the pyridoxamine 5'-phosphate oxidase family.</text>
</comment>
<keyword evidence="3 5" id="KW-0288">FMN</keyword>
<dbReference type="InterPro" id="IPR011576">
    <property type="entry name" value="Pyridox_Oxase_N"/>
</dbReference>
<keyword evidence="4" id="KW-0560">Oxidoreductase</keyword>